<dbReference type="GO" id="GO:0004803">
    <property type="term" value="F:transposase activity"/>
    <property type="evidence" value="ECO:0007669"/>
    <property type="project" value="InterPro"/>
</dbReference>
<organism evidence="2 3">
    <name type="scientific">Prosthecochloris marina</name>
    <dbReference type="NCBI Taxonomy" id="2017681"/>
    <lineage>
        <taxon>Bacteria</taxon>
        <taxon>Pseudomonadati</taxon>
        <taxon>Chlorobiota</taxon>
        <taxon>Chlorobiia</taxon>
        <taxon>Chlorobiales</taxon>
        <taxon>Chlorobiaceae</taxon>
        <taxon>Prosthecochloris</taxon>
    </lineage>
</organism>
<sequence length="327" mass="37076">MPRGPRLDAPGTLHHVMLRGIEKRDIVTDDKDRDDFVSRMGKLVPETGTIIYAWALLNNHAHILLRSGKAGMSTFMRRLLSGYASNYNRRHDRQGHLFQNRYKSIVCQEDRYFMRLVAYIHLNPLRAGLVASLDDLDAYPWSGHAVVVNVFSNDWQDRDFVLHHFGEKERMAINTYRNFLKEEAQKGRQPELTGGGLVRSIGGWSAVQGMRARKEKQLSDERILGDGSFVSKVLEDAEESVKSQVNVLDFNEIKDKAQADIEDLCEKKGIGLGQLLSGSRIRSVSMVRKTLVKKFVKEYGFSYAETARMLKISTSAAAQIVRNFGDV</sequence>
<dbReference type="OrthoDB" id="9788881at2"/>
<evidence type="ECO:0000313" key="2">
    <source>
        <dbReference type="EMBL" id="PWW81846.1"/>
    </source>
</evidence>
<protein>
    <recommendedName>
        <fullName evidence="1">Transposase IS200-like domain-containing protein</fullName>
    </recommendedName>
</protein>
<feature type="domain" description="Transposase IS200-like" evidence="1">
    <location>
        <begin position="9"/>
        <end position="123"/>
    </location>
</feature>
<dbReference type="SUPFAM" id="SSF143422">
    <property type="entry name" value="Transposase IS200-like"/>
    <property type="match status" value="1"/>
</dbReference>
<gene>
    <name evidence="2" type="ORF">CR164_08490</name>
</gene>
<reference evidence="3" key="1">
    <citation type="submission" date="2017-10" db="EMBL/GenBank/DDBJ databases">
        <authorList>
            <person name="Gaisin V.A."/>
            <person name="Rysina M.S."/>
            <person name="Grouzdev D.S."/>
        </authorList>
    </citation>
    <scope>NUCLEOTIDE SEQUENCE [LARGE SCALE GENOMIC DNA]</scope>
    <source>
        <strain evidence="3">V1</strain>
    </source>
</reference>
<dbReference type="PANTHER" id="PTHR34322">
    <property type="entry name" value="TRANSPOSASE, Y1_TNP DOMAIN-CONTAINING"/>
    <property type="match status" value="1"/>
</dbReference>
<name>A0A317T8U6_9CHLB</name>
<dbReference type="GO" id="GO:0006313">
    <property type="term" value="P:DNA transposition"/>
    <property type="evidence" value="ECO:0007669"/>
    <property type="project" value="InterPro"/>
</dbReference>
<keyword evidence="3" id="KW-1185">Reference proteome</keyword>
<dbReference type="Proteomes" id="UP000246278">
    <property type="component" value="Unassembled WGS sequence"/>
</dbReference>
<comment type="caution">
    <text evidence="2">The sequence shown here is derived from an EMBL/GenBank/DDBJ whole genome shotgun (WGS) entry which is preliminary data.</text>
</comment>
<dbReference type="GO" id="GO:0003677">
    <property type="term" value="F:DNA binding"/>
    <property type="evidence" value="ECO:0007669"/>
    <property type="project" value="InterPro"/>
</dbReference>
<dbReference type="Pfam" id="PF01797">
    <property type="entry name" value="Y1_Tnp"/>
    <property type="match status" value="1"/>
</dbReference>
<dbReference type="InterPro" id="IPR036515">
    <property type="entry name" value="Transposase_17_sf"/>
</dbReference>
<dbReference type="PANTHER" id="PTHR34322:SF2">
    <property type="entry name" value="TRANSPOSASE IS200-LIKE DOMAIN-CONTAINING PROTEIN"/>
    <property type="match status" value="1"/>
</dbReference>
<evidence type="ECO:0000259" key="1">
    <source>
        <dbReference type="SMART" id="SM01321"/>
    </source>
</evidence>
<dbReference type="InterPro" id="IPR002686">
    <property type="entry name" value="Transposase_17"/>
</dbReference>
<dbReference type="AlphaFoldDB" id="A0A317T8U6"/>
<evidence type="ECO:0000313" key="3">
    <source>
        <dbReference type="Proteomes" id="UP000246278"/>
    </source>
</evidence>
<dbReference type="SMART" id="SM01321">
    <property type="entry name" value="Y1_Tnp"/>
    <property type="match status" value="1"/>
</dbReference>
<accession>A0A317T8U6</accession>
<dbReference type="EMBL" id="PDNZ01000005">
    <property type="protein sequence ID" value="PWW81846.1"/>
    <property type="molecule type" value="Genomic_DNA"/>
</dbReference>
<dbReference type="Gene3D" id="3.30.70.1290">
    <property type="entry name" value="Transposase IS200-like"/>
    <property type="match status" value="1"/>
</dbReference>
<proteinExistence type="predicted"/>